<proteinExistence type="predicted"/>
<dbReference type="PROSITE" id="PS51782">
    <property type="entry name" value="LYSM"/>
    <property type="match status" value="1"/>
</dbReference>
<dbReference type="RefSeq" id="WP_173026404.1">
    <property type="nucleotide sequence ID" value="NZ_KP738729.1"/>
</dbReference>
<organism evidence="2">
    <name type="scientific">Aeromonas sp. Ne-1</name>
    <dbReference type="NCBI Taxonomy" id="1675689"/>
    <lineage>
        <taxon>Bacteria</taxon>
        <taxon>Pseudomonadati</taxon>
        <taxon>Pseudomonadota</taxon>
        <taxon>Gammaproteobacteria</taxon>
        <taxon>Aeromonadales</taxon>
        <taxon>Aeromonadaceae</taxon>
        <taxon>Aeromonas</taxon>
    </lineage>
</organism>
<geneLocation type="plasmid" evidence="2">
    <name>pNe-1</name>
</geneLocation>
<feature type="domain" description="LysM" evidence="1">
    <location>
        <begin position="38"/>
        <end position="89"/>
    </location>
</feature>
<keyword evidence="2" id="KW-0132">Cell division</keyword>
<keyword evidence="2" id="KW-0131">Cell cycle</keyword>
<name>A0A0H4JMY9_9GAMM</name>
<evidence type="ECO:0000259" key="1">
    <source>
        <dbReference type="PROSITE" id="PS51782"/>
    </source>
</evidence>
<dbReference type="AlphaFoldDB" id="A0A0H4JMY9"/>
<keyword evidence="2" id="KW-0614">Plasmid</keyword>
<dbReference type="InterPro" id="IPR018392">
    <property type="entry name" value="LysM"/>
</dbReference>
<dbReference type="Gene3D" id="3.10.350.10">
    <property type="entry name" value="LysM domain"/>
    <property type="match status" value="1"/>
</dbReference>
<accession>A0A0H4JMY9</accession>
<dbReference type="InterPro" id="IPR036779">
    <property type="entry name" value="LysM_dom_sf"/>
</dbReference>
<sequence>MVEKFIRKNSYTLILFSLMVVFALVIANTIGKDDTEYTTITIKSGETIWQLSQEYSYMSKLSQENFIKWVEKNNDIHSATLQAGQSILLPIEKDMEHLFVSR</sequence>
<evidence type="ECO:0000313" key="2">
    <source>
        <dbReference type="EMBL" id="AKO69691.1"/>
    </source>
</evidence>
<dbReference type="GO" id="GO:0051301">
    <property type="term" value="P:cell division"/>
    <property type="evidence" value="ECO:0007669"/>
    <property type="project" value="UniProtKB-KW"/>
</dbReference>
<dbReference type="Pfam" id="PF01476">
    <property type="entry name" value="LysM"/>
    <property type="match status" value="1"/>
</dbReference>
<protein>
    <submittedName>
        <fullName evidence="2">Cell division suppressor protein YneA</fullName>
    </submittedName>
</protein>
<reference evidence="2" key="1">
    <citation type="journal article" date="2015" name="Toxicon">
        <title>Production level of tetrodotoxin in Aeromonas is associated with the copy number of a plasmid.</title>
        <authorList>
            <person name="Liu J."/>
            <person name="Wei F."/>
            <person name="Lu Y."/>
            <person name="Ma T."/>
            <person name="Zhao J."/>
            <person name="Gong X."/>
            <person name="Bao B."/>
        </authorList>
    </citation>
    <scope>NUCLEOTIDE SEQUENCE</scope>
    <source>
        <strain evidence="2">Ne-1</strain>
        <plasmid evidence="2">pNe-1</plasmid>
    </source>
</reference>
<dbReference type="EMBL" id="KP738729">
    <property type="protein sequence ID" value="AKO69691.1"/>
    <property type="molecule type" value="Genomic_DNA"/>
</dbReference>